<name>A0A6J5S1M6_9CAUD</name>
<accession>A0A6J5S1M6</accession>
<dbReference type="EMBL" id="LR796949">
    <property type="protein sequence ID" value="CAB4177262.1"/>
    <property type="molecule type" value="Genomic_DNA"/>
</dbReference>
<evidence type="ECO:0000313" key="4">
    <source>
        <dbReference type="EMBL" id="CAB4183139.1"/>
    </source>
</evidence>
<sequence>MTRKHYTNRQLIRYSILDLIADFQHAYQYDPERAEVARERIGSYFKARHTLEINQWGQPIFTTQPTQGDK</sequence>
<protein>
    <submittedName>
        <fullName evidence="6">Uncharacterized protein</fullName>
    </submittedName>
</protein>
<dbReference type="EMBL" id="LR796856">
    <property type="protein sequence ID" value="CAB4170340.1"/>
    <property type="molecule type" value="Genomic_DNA"/>
</dbReference>
<proteinExistence type="predicted"/>
<dbReference type="EMBL" id="LR797095">
    <property type="protein sequence ID" value="CAB4186424.1"/>
    <property type="molecule type" value="Genomic_DNA"/>
</dbReference>
<dbReference type="EMBL" id="LR797387">
    <property type="protein sequence ID" value="CAB4212302.1"/>
    <property type="molecule type" value="Genomic_DNA"/>
</dbReference>
<evidence type="ECO:0000313" key="3">
    <source>
        <dbReference type="EMBL" id="CAB4177262.1"/>
    </source>
</evidence>
<dbReference type="EMBL" id="LR797028">
    <property type="protein sequence ID" value="CAB4183139.1"/>
    <property type="molecule type" value="Genomic_DNA"/>
</dbReference>
<evidence type="ECO:0000313" key="1">
    <source>
        <dbReference type="EMBL" id="CAB4145456.1"/>
    </source>
</evidence>
<gene>
    <name evidence="4" type="ORF">UFOVP1088_40</name>
    <name evidence="5" type="ORF">UFOVP1149_23</name>
    <name evidence="6" type="ORF">UFOVP1330_10</name>
    <name evidence="7" type="ORF">UFOVP1441_4</name>
    <name evidence="1" type="ORF">UFOVP486_11</name>
    <name evidence="2" type="ORF">UFOVP911_43</name>
    <name evidence="3" type="ORF">UFOVP997_9</name>
</gene>
<dbReference type="EMBL" id="LR796449">
    <property type="protein sequence ID" value="CAB4145456.1"/>
    <property type="molecule type" value="Genomic_DNA"/>
</dbReference>
<evidence type="ECO:0000313" key="5">
    <source>
        <dbReference type="EMBL" id="CAB4186424.1"/>
    </source>
</evidence>
<dbReference type="EMBL" id="LR797275">
    <property type="protein sequence ID" value="CAB4198975.1"/>
    <property type="molecule type" value="Genomic_DNA"/>
</dbReference>
<evidence type="ECO:0000313" key="6">
    <source>
        <dbReference type="EMBL" id="CAB4198975.1"/>
    </source>
</evidence>
<reference evidence="6" key="1">
    <citation type="submission" date="2020-05" db="EMBL/GenBank/DDBJ databases">
        <authorList>
            <person name="Chiriac C."/>
            <person name="Salcher M."/>
            <person name="Ghai R."/>
            <person name="Kavagutti S V."/>
        </authorList>
    </citation>
    <scope>NUCLEOTIDE SEQUENCE</scope>
</reference>
<evidence type="ECO:0000313" key="2">
    <source>
        <dbReference type="EMBL" id="CAB4170340.1"/>
    </source>
</evidence>
<evidence type="ECO:0000313" key="7">
    <source>
        <dbReference type="EMBL" id="CAB4212302.1"/>
    </source>
</evidence>
<organism evidence="6">
    <name type="scientific">uncultured Caudovirales phage</name>
    <dbReference type="NCBI Taxonomy" id="2100421"/>
    <lineage>
        <taxon>Viruses</taxon>
        <taxon>Duplodnaviria</taxon>
        <taxon>Heunggongvirae</taxon>
        <taxon>Uroviricota</taxon>
        <taxon>Caudoviricetes</taxon>
        <taxon>Peduoviridae</taxon>
        <taxon>Maltschvirus</taxon>
        <taxon>Maltschvirus maltsch</taxon>
    </lineage>
</organism>